<gene>
    <name evidence="2" type="ORF">PHPALM_15352</name>
</gene>
<dbReference type="SUPFAM" id="SSF56672">
    <property type="entry name" value="DNA/RNA polymerases"/>
    <property type="match status" value="1"/>
</dbReference>
<organism evidence="2 3">
    <name type="scientific">Phytophthora palmivora</name>
    <dbReference type="NCBI Taxonomy" id="4796"/>
    <lineage>
        <taxon>Eukaryota</taxon>
        <taxon>Sar</taxon>
        <taxon>Stramenopiles</taxon>
        <taxon>Oomycota</taxon>
        <taxon>Peronosporomycetes</taxon>
        <taxon>Peronosporales</taxon>
        <taxon>Peronosporaceae</taxon>
        <taxon>Phytophthora</taxon>
    </lineage>
</organism>
<dbReference type="InterPro" id="IPR051320">
    <property type="entry name" value="Viral_Replic_Matur_Polypro"/>
</dbReference>
<protein>
    <recommendedName>
        <fullName evidence="1">Reverse transcriptase domain-containing protein</fullName>
    </recommendedName>
</protein>
<dbReference type="AlphaFoldDB" id="A0A2P4XSG4"/>
<comment type="caution">
    <text evidence="2">The sequence shown here is derived from an EMBL/GenBank/DDBJ whole genome shotgun (WGS) entry which is preliminary data.</text>
</comment>
<evidence type="ECO:0000313" key="3">
    <source>
        <dbReference type="Proteomes" id="UP000237271"/>
    </source>
</evidence>
<dbReference type="OrthoDB" id="2290343at2759"/>
<dbReference type="InterPro" id="IPR043502">
    <property type="entry name" value="DNA/RNA_pol_sf"/>
</dbReference>
<sequence length="597" mass="67586">MSKKIGRMVNDCVPDVTQPFARELKMDLSEEDVDLEKDLRELVMSYADIFRLRLGRDEPADVESLEVPLVPGDQLYRTGMRRYPERQRQFLRKYVRELEGAGLVERNNHSRWSSPALDVAKQGTDEFRIAIDYRPVNKLTVPLASAAPNLALLIESVRGACGFGTFDFYKGFWQMPLHPNSRELFSFVTDDGVFTPTRVPQEASDSAVHFQSQMNEVMKGLLFHSVLAAKAEANVRKCKLFARHVKWCGKLIDGEGVMQDPERLAVTGLDDRFLQDSRPSEKLERVMLKRGRRKSQLSGATLVWTESEREAFRVALEMMERSCKLIFSDKGAAVCIFTDASLTVTQIRNWQDGVPVEQQTHKLLICRGGRFKKAQLNWSIVEKEGYPIGFHVYCDHSNLIKPFAPDTEVKAHVKGKLQRNLWTDIISRWGQPEVAEARAPLAIKRVTTRSGGLLAAKIVLAQQQHQGDAPDGPTQLDEAIMVDDKMWVPRNSKSLTKRLLVVAQCGNQGHRGLHVMVEFLSRHFALANLRQTVTRFINSCLLSRGRAKRVDYLYIGESYGNAKYVVVLKDELTHFCELVATDTADSHTEVAAIIGWN</sequence>
<proteinExistence type="predicted"/>
<dbReference type="InterPro" id="IPR000477">
    <property type="entry name" value="RT_dom"/>
</dbReference>
<evidence type="ECO:0000259" key="1">
    <source>
        <dbReference type="Pfam" id="PF00078"/>
    </source>
</evidence>
<keyword evidence="3" id="KW-1185">Reference proteome</keyword>
<name>A0A2P4XSG4_9STRA</name>
<dbReference type="Gene3D" id="3.30.70.270">
    <property type="match status" value="1"/>
</dbReference>
<dbReference type="PANTHER" id="PTHR33064:SF37">
    <property type="entry name" value="RIBONUCLEASE H"/>
    <property type="match status" value="1"/>
</dbReference>
<dbReference type="EMBL" id="NCKW01008185">
    <property type="protein sequence ID" value="POM68486.1"/>
    <property type="molecule type" value="Genomic_DNA"/>
</dbReference>
<dbReference type="PANTHER" id="PTHR33064">
    <property type="entry name" value="POL PROTEIN"/>
    <property type="match status" value="1"/>
</dbReference>
<reference evidence="2 3" key="1">
    <citation type="journal article" date="2017" name="Genome Biol. Evol.">
        <title>Phytophthora megakarya and P. palmivora, closely related causal agents of cacao black pod rot, underwent increases in genome sizes and gene numbers by different mechanisms.</title>
        <authorList>
            <person name="Ali S.S."/>
            <person name="Shao J."/>
            <person name="Lary D.J."/>
            <person name="Kronmiller B."/>
            <person name="Shen D."/>
            <person name="Strem M.D."/>
            <person name="Amoako-Attah I."/>
            <person name="Akrofi A.Y."/>
            <person name="Begoude B.A."/>
            <person name="Ten Hoopen G.M."/>
            <person name="Coulibaly K."/>
            <person name="Kebe B.I."/>
            <person name="Melnick R.L."/>
            <person name="Guiltinan M.J."/>
            <person name="Tyler B.M."/>
            <person name="Meinhardt L.W."/>
            <person name="Bailey B.A."/>
        </authorList>
    </citation>
    <scope>NUCLEOTIDE SEQUENCE [LARGE SCALE GENOMIC DNA]</scope>
    <source>
        <strain evidence="3">sbr112.9</strain>
    </source>
</reference>
<dbReference type="Proteomes" id="UP000237271">
    <property type="component" value="Unassembled WGS sequence"/>
</dbReference>
<accession>A0A2P4XSG4</accession>
<evidence type="ECO:0000313" key="2">
    <source>
        <dbReference type="EMBL" id="POM68486.1"/>
    </source>
</evidence>
<feature type="domain" description="Reverse transcriptase" evidence="1">
    <location>
        <begin position="120"/>
        <end position="221"/>
    </location>
</feature>
<dbReference type="Pfam" id="PF00078">
    <property type="entry name" value="RVT_1"/>
    <property type="match status" value="1"/>
</dbReference>
<dbReference type="Gene3D" id="3.10.10.10">
    <property type="entry name" value="HIV Type 1 Reverse Transcriptase, subunit A, domain 1"/>
    <property type="match status" value="1"/>
</dbReference>
<dbReference type="CDD" id="cd01647">
    <property type="entry name" value="RT_LTR"/>
    <property type="match status" value="1"/>
</dbReference>
<dbReference type="InterPro" id="IPR043128">
    <property type="entry name" value="Rev_trsase/Diguanyl_cyclase"/>
</dbReference>